<dbReference type="EMBL" id="RKLQ01000002">
    <property type="protein sequence ID" value="MBX0304506.1"/>
    <property type="molecule type" value="Genomic_DNA"/>
</dbReference>
<accession>A0A8J7YMI8</accession>
<evidence type="ECO:0000313" key="3">
    <source>
        <dbReference type="Proteomes" id="UP000783863"/>
    </source>
</evidence>
<name>A0A8J7YMI8_9EURY</name>
<sequence>MDAWTPTSGPVSPSPTPAGITPPRRRHPHRPGDMLPIHPTGPNVGEHEPIDIGARGEGTSEEVADRLQQLGYMEISQYSSTSSPSTVWKSLSLVTTGSL</sequence>
<feature type="region of interest" description="Disordered" evidence="1">
    <location>
        <begin position="1"/>
        <end position="59"/>
    </location>
</feature>
<protein>
    <submittedName>
        <fullName evidence="2">Uncharacterized protein</fullName>
    </submittedName>
</protein>
<proteinExistence type="predicted"/>
<feature type="compositionally biased region" description="Low complexity" evidence="1">
    <location>
        <begin position="1"/>
        <end position="11"/>
    </location>
</feature>
<reference evidence="2" key="1">
    <citation type="submission" date="2021-06" db="EMBL/GenBank/DDBJ databases">
        <title>Halomicroarcula sp. F24A a new haloarchaeum isolated from saline soil.</title>
        <authorList>
            <person name="Duran-Viseras A."/>
            <person name="Sanchez-Porro C."/>
            <person name="Ventosa A."/>
        </authorList>
    </citation>
    <scope>NUCLEOTIDE SEQUENCE</scope>
    <source>
        <strain evidence="2">F24A</strain>
    </source>
</reference>
<dbReference type="RefSeq" id="WP_220588721.1">
    <property type="nucleotide sequence ID" value="NZ_RKLQ01000002.1"/>
</dbReference>
<dbReference type="Proteomes" id="UP000783863">
    <property type="component" value="Unassembled WGS sequence"/>
</dbReference>
<dbReference type="AlphaFoldDB" id="A0A8J7YMI8"/>
<organism evidence="2 3">
    <name type="scientific">Haloarcula salinisoli</name>
    <dbReference type="NCBI Taxonomy" id="2487746"/>
    <lineage>
        <taxon>Archaea</taxon>
        <taxon>Methanobacteriati</taxon>
        <taxon>Methanobacteriota</taxon>
        <taxon>Stenosarchaea group</taxon>
        <taxon>Halobacteria</taxon>
        <taxon>Halobacteriales</taxon>
        <taxon>Haloarculaceae</taxon>
        <taxon>Haloarcula</taxon>
    </lineage>
</organism>
<comment type="caution">
    <text evidence="2">The sequence shown here is derived from an EMBL/GenBank/DDBJ whole genome shotgun (WGS) entry which is preliminary data.</text>
</comment>
<evidence type="ECO:0000256" key="1">
    <source>
        <dbReference type="SAM" id="MobiDB-lite"/>
    </source>
</evidence>
<evidence type="ECO:0000313" key="2">
    <source>
        <dbReference type="EMBL" id="MBX0304506.1"/>
    </source>
</evidence>
<gene>
    <name evidence="2" type="ORF">EGD98_12570</name>
</gene>
<keyword evidence="3" id="KW-1185">Reference proteome</keyword>